<organism evidence="2 3">
    <name type="scientific">Linum tenue</name>
    <dbReference type="NCBI Taxonomy" id="586396"/>
    <lineage>
        <taxon>Eukaryota</taxon>
        <taxon>Viridiplantae</taxon>
        <taxon>Streptophyta</taxon>
        <taxon>Embryophyta</taxon>
        <taxon>Tracheophyta</taxon>
        <taxon>Spermatophyta</taxon>
        <taxon>Magnoliopsida</taxon>
        <taxon>eudicotyledons</taxon>
        <taxon>Gunneridae</taxon>
        <taxon>Pentapetalae</taxon>
        <taxon>rosids</taxon>
        <taxon>fabids</taxon>
        <taxon>Malpighiales</taxon>
        <taxon>Linaceae</taxon>
        <taxon>Linum</taxon>
    </lineage>
</organism>
<feature type="region of interest" description="Disordered" evidence="1">
    <location>
        <begin position="27"/>
        <end position="52"/>
    </location>
</feature>
<feature type="region of interest" description="Disordered" evidence="1">
    <location>
        <begin position="202"/>
        <end position="224"/>
    </location>
</feature>
<evidence type="ECO:0000313" key="2">
    <source>
        <dbReference type="EMBL" id="CAI0441580.1"/>
    </source>
</evidence>
<keyword evidence="3" id="KW-1185">Reference proteome</keyword>
<dbReference type="Proteomes" id="UP001154282">
    <property type="component" value="Unassembled WGS sequence"/>
</dbReference>
<accession>A0AAV0M5A5</accession>
<dbReference type="AlphaFoldDB" id="A0AAV0M5A5"/>
<sequence length="224" mass="23407">MEENSEDSSFAAVNVLCDCDCDCDSASSCDDGEGKRRVEVGERLPPPAGLPSLRDSSAELYSELEVGAVAVAGGGGGVRKLVSASGPRSWTAALSYTIAASSAVSYVPNQSLTRLSGSLISAAHFPHGRRRTPLNFLAGSAGLTDKSTPPVEDFDLPAFDLEVLLLAPQTGSYEEPAPETEQEDSTVISLTNFFTLRRCPENSVSPSSLDESVASGSVTDILTT</sequence>
<reference evidence="2" key="1">
    <citation type="submission" date="2022-08" db="EMBL/GenBank/DDBJ databases">
        <authorList>
            <person name="Gutierrez-Valencia J."/>
        </authorList>
    </citation>
    <scope>NUCLEOTIDE SEQUENCE</scope>
</reference>
<gene>
    <name evidence="2" type="ORF">LITE_LOCUS26920</name>
</gene>
<comment type="caution">
    <text evidence="2">The sequence shown here is derived from an EMBL/GenBank/DDBJ whole genome shotgun (WGS) entry which is preliminary data.</text>
</comment>
<dbReference type="EMBL" id="CAMGYJ010000007">
    <property type="protein sequence ID" value="CAI0441580.1"/>
    <property type="molecule type" value="Genomic_DNA"/>
</dbReference>
<name>A0AAV0M5A5_9ROSI</name>
<evidence type="ECO:0000256" key="1">
    <source>
        <dbReference type="SAM" id="MobiDB-lite"/>
    </source>
</evidence>
<proteinExistence type="predicted"/>
<evidence type="ECO:0000313" key="3">
    <source>
        <dbReference type="Proteomes" id="UP001154282"/>
    </source>
</evidence>
<feature type="compositionally biased region" description="Basic and acidic residues" evidence="1">
    <location>
        <begin position="32"/>
        <end position="42"/>
    </location>
</feature>
<protein>
    <submittedName>
        <fullName evidence="2">Uncharacterized protein</fullName>
    </submittedName>
</protein>